<evidence type="ECO:0000313" key="1">
    <source>
        <dbReference type="EMBL" id="GAH06068.1"/>
    </source>
</evidence>
<sequence length="34" mass="3923">MGNEHVGMDRPLSEDIAAGKVDERFGLFHRRLLR</sequence>
<dbReference type="EMBL" id="BART01038558">
    <property type="protein sequence ID" value="GAH06068.1"/>
    <property type="molecule type" value="Genomic_DNA"/>
</dbReference>
<comment type="caution">
    <text evidence="1">The sequence shown here is derived from an EMBL/GenBank/DDBJ whole genome shotgun (WGS) entry which is preliminary data.</text>
</comment>
<gene>
    <name evidence="1" type="ORF">S01H4_63878</name>
</gene>
<reference evidence="1" key="1">
    <citation type="journal article" date="2014" name="Front. Microbiol.">
        <title>High frequency of phylogenetically diverse reductive dehalogenase-homologous genes in deep subseafloor sedimentary metagenomes.</title>
        <authorList>
            <person name="Kawai M."/>
            <person name="Futagami T."/>
            <person name="Toyoda A."/>
            <person name="Takaki Y."/>
            <person name="Nishi S."/>
            <person name="Hori S."/>
            <person name="Arai W."/>
            <person name="Tsubouchi T."/>
            <person name="Morono Y."/>
            <person name="Uchiyama I."/>
            <person name="Ito T."/>
            <person name="Fujiyama A."/>
            <person name="Inagaki F."/>
            <person name="Takami H."/>
        </authorList>
    </citation>
    <scope>NUCLEOTIDE SEQUENCE</scope>
    <source>
        <strain evidence="1">Expedition CK06-06</strain>
    </source>
</reference>
<dbReference type="AlphaFoldDB" id="X1EBM7"/>
<protein>
    <submittedName>
        <fullName evidence="1">Uncharacterized protein</fullName>
    </submittedName>
</protein>
<feature type="non-terminal residue" evidence="1">
    <location>
        <position position="34"/>
    </location>
</feature>
<organism evidence="1">
    <name type="scientific">marine sediment metagenome</name>
    <dbReference type="NCBI Taxonomy" id="412755"/>
    <lineage>
        <taxon>unclassified sequences</taxon>
        <taxon>metagenomes</taxon>
        <taxon>ecological metagenomes</taxon>
    </lineage>
</organism>
<name>X1EBM7_9ZZZZ</name>
<proteinExistence type="predicted"/>
<accession>X1EBM7</accession>